<dbReference type="STRING" id="1157490.EL26_08705"/>
<dbReference type="SUPFAM" id="SSF141371">
    <property type="entry name" value="PilZ domain-like"/>
    <property type="match status" value="1"/>
</dbReference>
<dbReference type="GO" id="GO:0035438">
    <property type="term" value="F:cyclic-di-GMP binding"/>
    <property type="evidence" value="ECO:0007669"/>
    <property type="project" value="InterPro"/>
</dbReference>
<dbReference type="Pfam" id="PF07238">
    <property type="entry name" value="PilZ"/>
    <property type="match status" value="1"/>
</dbReference>
<accession>A0A074LT85</accession>
<comment type="caution">
    <text evidence="2">The sequence shown here is derived from an EMBL/GenBank/DDBJ whole genome shotgun (WGS) entry which is preliminary data.</text>
</comment>
<dbReference type="RefSeq" id="WP_038086627.1">
    <property type="nucleotide sequence ID" value="NZ_JMIR01000009.1"/>
</dbReference>
<dbReference type="Gene3D" id="2.40.10.220">
    <property type="entry name" value="predicted glycosyltransferase like domains"/>
    <property type="match status" value="1"/>
</dbReference>
<dbReference type="EMBL" id="JMIR01000009">
    <property type="protein sequence ID" value="KEO83720.1"/>
    <property type="molecule type" value="Genomic_DNA"/>
</dbReference>
<reference evidence="2 3" key="1">
    <citation type="journal article" date="2013" name="Int. J. Syst. Evol. Microbiol.">
        <title>Tumebacillus flagellatus sp. nov., an alpha-amylase/pullulanase-producing bacterium isolated from cassava wastewater.</title>
        <authorList>
            <person name="Wang Q."/>
            <person name="Xie N."/>
            <person name="Qin Y."/>
            <person name="Shen N."/>
            <person name="Zhu J."/>
            <person name="Mi H."/>
            <person name="Huang R."/>
        </authorList>
    </citation>
    <scope>NUCLEOTIDE SEQUENCE [LARGE SCALE GENOMIC DNA]</scope>
    <source>
        <strain evidence="2 3">GST4</strain>
    </source>
</reference>
<evidence type="ECO:0000259" key="1">
    <source>
        <dbReference type="Pfam" id="PF07238"/>
    </source>
</evidence>
<keyword evidence="3" id="KW-1185">Reference proteome</keyword>
<dbReference type="AlphaFoldDB" id="A0A074LT85"/>
<evidence type="ECO:0000313" key="2">
    <source>
        <dbReference type="EMBL" id="KEO83720.1"/>
    </source>
</evidence>
<feature type="domain" description="PilZ" evidence="1">
    <location>
        <begin position="85"/>
        <end position="180"/>
    </location>
</feature>
<name>A0A074LT85_9BACL</name>
<sequence>MSSIFEGANILVSSTNYSNMGQVFLEQGELFDVVFPADSNFTIGDPVTATIYHRNGILTFQSTVIGTIDERILMIKPSRDTSLLNRRQHQRYDVNLPAKVKVDKNELSATVMDISAGGLRFQSDKYIEEGMELDFTLGSQSHFTGKGIVRRVQLKEGVFEFGLEFVLTPDLQRNLEQYLIRYEQVKDAMNEA</sequence>
<evidence type="ECO:0000313" key="3">
    <source>
        <dbReference type="Proteomes" id="UP000027931"/>
    </source>
</evidence>
<gene>
    <name evidence="2" type="ORF">EL26_08705</name>
</gene>
<proteinExistence type="predicted"/>
<organism evidence="2 3">
    <name type="scientific">Tumebacillus flagellatus</name>
    <dbReference type="NCBI Taxonomy" id="1157490"/>
    <lineage>
        <taxon>Bacteria</taxon>
        <taxon>Bacillati</taxon>
        <taxon>Bacillota</taxon>
        <taxon>Bacilli</taxon>
        <taxon>Bacillales</taxon>
        <taxon>Alicyclobacillaceae</taxon>
        <taxon>Tumebacillus</taxon>
    </lineage>
</organism>
<dbReference type="OrthoDB" id="1908709at2"/>
<dbReference type="InterPro" id="IPR009875">
    <property type="entry name" value="PilZ_domain"/>
</dbReference>
<protein>
    <recommendedName>
        <fullName evidence="1">PilZ domain-containing protein</fullName>
    </recommendedName>
</protein>
<dbReference type="Proteomes" id="UP000027931">
    <property type="component" value="Unassembled WGS sequence"/>
</dbReference>